<sequence length="303" mass="31613">MLDPHIEGLMRAMAESGFRLPNPFEARAMRMMLDSPLPAPPVEIAEVRDITIPGPAGAMRARLYRPGEGRLPLVILFHGGGWVHGTLDSHDRLARGIARDADCAVLSVDYRLAPEHRFPAAIDDAVAAARWARGNAAALGVDPAHYAITGDSAGGNLAAAVAQILAGAADAPAHQLLFYPVLDGRCASASFAVETPGFLSPSQMRWYWDQYAPGDARLDHRASPALAPVAASLAPATIVVTGNDPLHDEGVAYAEALKAAGVPVTLHDAAGGIHGFVSLFGMIPIADEALAIGTAALRTALHG</sequence>
<comment type="similarity">
    <text evidence="1">Belongs to the 'GDXG' lipolytic enzyme family.</text>
</comment>
<dbReference type="SUPFAM" id="SSF53474">
    <property type="entry name" value="alpha/beta-Hydrolases"/>
    <property type="match status" value="1"/>
</dbReference>
<keyword evidence="5" id="KW-1185">Reference proteome</keyword>
<gene>
    <name evidence="4" type="ORF">NEE01_16960</name>
</gene>
<keyword evidence="2 4" id="KW-0378">Hydrolase</keyword>
<dbReference type="Gene3D" id="3.40.50.1820">
    <property type="entry name" value="alpha/beta hydrolase"/>
    <property type="match status" value="1"/>
</dbReference>
<dbReference type="Pfam" id="PF07859">
    <property type="entry name" value="Abhydrolase_3"/>
    <property type="match status" value="1"/>
</dbReference>
<dbReference type="PANTHER" id="PTHR48081:SF8">
    <property type="entry name" value="ALPHA_BETA HYDROLASE FOLD-3 DOMAIN-CONTAINING PROTEIN-RELATED"/>
    <property type="match status" value="1"/>
</dbReference>
<dbReference type="InterPro" id="IPR050300">
    <property type="entry name" value="GDXG_lipolytic_enzyme"/>
</dbReference>
<dbReference type="Proteomes" id="UP001165565">
    <property type="component" value="Unassembled WGS sequence"/>
</dbReference>
<evidence type="ECO:0000256" key="2">
    <source>
        <dbReference type="ARBA" id="ARBA00022801"/>
    </source>
</evidence>
<dbReference type="PANTHER" id="PTHR48081">
    <property type="entry name" value="AB HYDROLASE SUPERFAMILY PROTEIN C4A8.06C"/>
    <property type="match status" value="1"/>
</dbReference>
<proteinExistence type="inferred from homology"/>
<name>A0AA41ZAI5_9SPHN</name>
<dbReference type="RefSeq" id="WP_265270023.1">
    <property type="nucleotide sequence ID" value="NZ_JANFAV010000013.1"/>
</dbReference>
<comment type="caution">
    <text evidence="4">The sequence shown here is derived from an EMBL/GenBank/DDBJ whole genome shotgun (WGS) entry which is preliminary data.</text>
</comment>
<dbReference type="AlphaFoldDB" id="A0AA41ZAI5"/>
<dbReference type="GO" id="GO:0016787">
    <property type="term" value="F:hydrolase activity"/>
    <property type="evidence" value="ECO:0007669"/>
    <property type="project" value="UniProtKB-KW"/>
</dbReference>
<accession>A0AA41ZAI5</accession>
<reference evidence="4" key="1">
    <citation type="submission" date="2022-06" db="EMBL/GenBank/DDBJ databases">
        <title>Sphingomonas sp. nov. isolated from rhizosphere soil of tomato.</title>
        <authorList>
            <person name="Dong H."/>
            <person name="Gao R."/>
        </authorList>
    </citation>
    <scope>NUCLEOTIDE SEQUENCE</scope>
    <source>
        <strain evidence="4">MMSM24</strain>
    </source>
</reference>
<evidence type="ECO:0000313" key="5">
    <source>
        <dbReference type="Proteomes" id="UP001165565"/>
    </source>
</evidence>
<evidence type="ECO:0000256" key="1">
    <source>
        <dbReference type="ARBA" id="ARBA00010515"/>
    </source>
</evidence>
<evidence type="ECO:0000313" key="4">
    <source>
        <dbReference type="EMBL" id="MCW6536470.1"/>
    </source>
</evidence>
<dbReference type="InterPro" id="IPR002168">
    <property type="entry name" value="Lipase_GDXG_HIS_AS"/>
</dbReference>
<feature type="domain" description="Alpha/beta hydrolase fold-3" evidence="3">
    <location>
        <begin position="74"/>
        <end position="277"/>
    </location>
</feature>
<dbReference type="InterPro" id="IPR029058">
    <property type="entry name" value="AB_hydrolase_fold"/>
</dbReference>
<evidence type="ECO:0000259" key="3">
    <source>
        <dbReference type="Pfam" id="PF07859"/>
    </source>
</evidence>
<organism evidence="4 5">
    <name type="scientific">Sphingomonas lycopersici</name>
    <dbReference type="NCBI Taxonomy" id="2951807"/>
    <lineage>
        <taxon>Bacteria</taxon>
        <taxon>Pseudomonadati</taxon>
        <taxon>Pseudomonadota</taxon>
        <taxon>Alphaproteobacteria</taxon>
        <taxon>Sphingomonadales</taxon>
        <taxon>Sphingomonadaceae</taxon>
        <taxon>Sphingomonas</taxon>
    </lineage>
</organism>
<dbReference type="EMBL" id="JANFAV010000013">
    <property type="protein sequence ID" value="MCW6536470.1"/>
    <property type="molecule type" value="Genomic_DNA"/>
</dbReference>
<dbReference type="PROSITE" id="PS01173">
    <property type="entry name" value="LIPASE_GDXG_HIS"/>
    <property type="match status" value="1"/>
</dbReference>
<dbReference type="InterPro" id="IPR013094">
    <property type="entry name" value="AB_hydrolase_3"/>
</dbReference>
<protein>
    <submittedName>
        <fullName evidence="4">Alpha/beta hydrolase</fullName>
    </submittedName>
</protein>